<dbReference type="Proteomes" id="UP001140206">
    <property type="component" value="Chromosome 2"/>
</dbReference>
<dbReference type="SUPFAM" id="SSF51182">
    <property type="entry name" value="RmlC-like cupins"/>
    <property type="match status" value="1"/>
</dbReference>
<accession>A0AAV8G2E2</accession>
<evidence type="ECO:0000313" key="3">
    <source>
        <dbReference type="EMBL" id="KAJ4797288.1"/>
    </source>
</evidence>
<dbReference type="InterPro" id="IPR011051">
    <property type="entry name" value="RmlC_Cupin_sf"/>
</dbReference>
<dbReference type="PANTHER" id="PTHR31189">
    <property type="entry name" value="OS03G0336100 PROTEIN-RELATED"/>
    <property type="match status" value="1"/>
</dbReference>
<name>A0AAV8G2E2_9POAL</name>
<feature type="domain" description="Cupin type-1" evidence="2">
    <location>
        <begin position="51"/>
        <end position="269"/>
    </location>
</feature>
<dbReference type="EMBL" id="JAMFTS010000002">
    <property type="protein sequence ID" value="KAJ4797288.1"/>
    <property type="molecule type" value="Genomic_DNA"/>
</dbReference>
<keyword evidence="4" id="KW-1185">Reference proteome</keyword>
<dbReference type="Gene3D" id="2.60.120.10">
    <property type="entry name" value="Jelly Rolls"/>
    <property type="match status" value="1"/>
</dbReference>
<dbReference type="CDD" id="cd02242">
    <property type="entry name" value="cupin_11S_legumin_N"/>
    <property type="match status" value="1"/>
</dbReference>
<dbReference type="PANTHER" id="PTHR31189:SF35">
    <property type="entry name" value="12S SEED STORAGE PROTEIN CRB"/>
    <property type="match status" value="1"/>
</dbReference>
<evidence type="ECO:0000313" key="4">
    <source>
        <dbReference type="Proteomes" id="UP001140206"/>
    </source>
</evidence>
<dbReference type="Pfam" id="PF00190">
    <property type="entry name" value="Cupin_1"/>
    <property type="match status" value="1"/>
</dbReference>
<reference evidence="3" key="1">
    <citation type="submission" date="2022-08" db="EMBL/GenBank/DDBJ databases">
        <authorList>
            <person name="Marques A."/>
        </authorList>
    </citation>
    <scope>NUCLEOTIDE SEQUENCE</scope>
    <source>
        <strain evidence="3">RhyPub2mFocal</strain>
        <tissue evidence="3">Leaves</tissue>
    </source>
</reference>
<feature type="chain" id="PRO_5043709389" evidence="1">
    <location>
        <begin position="24"/>
        <end position="410"/>
    </location>
</feature>
<proteinExistence type="predicted"/>
<sequence>MLASSHFLSFCLYLLVFCHGAFAQLFGFGGQSAWQSSRSFAGPRGCRFDRLDALNPTQRLRFEAGMVEYYDVYNEVLQCAGVSARRITVEPRGLFLPQYNNAPSLVYIIQGRGIKGVTFPGCPETFQSFQPDSEQILTGTAERQSQQRIRDEHQKVHRFKQGDIIALPAGVTYWGYNDGDIPVVAIEVFDTSNTANQLEPRQRSFFLAGRHSSQQTYETGPEAYELGRQTYEAGVRPIGMTALSGNNIFNGFDTQLLAEALGVNVQLARQLQAQNDPRGQIVFVKEGLKMIRPLRSQEIQQQEFEESMQVTNSSNLHSREQVFSGINFIKKKTCTTSSLIPLLQSNLNPMTRKHYMFYYIYTYHTDLLPNIQIQERYNKDMYILEDIERYVYPDSRHNNSLARVGKDHTM</sequence>
<comment type="caution">
    <text evidence="3">The sequence shown here is derived from an EMBL/GenBank/DDBJ whole genome shotgun (WGS) entry which is preliminary data.</text>
</comment>
<evidence type="ECO:0000259" key="2">
    <source>
        <dbReference type="SMART" id="SM00835"/>
    </source>
</evidence>
<dbReference type="AlphaFoldDB" id="A0AAV8G2E2"/>
<dbReference type="InterPro" id="IPR014710">
    <property type="entry name" value="RmlC-like_jellyroll"/>
</dbReference>
<feature type="signal peptide" evidence="1">
    <location>
        <begin position="1"/>
        <end position="23"/>
    </location>
</feature>
<dbReference type="InterPro" id="IPR006045">
    <property type="entry name" value="Cupin_1"/>
</dbReference>
<keyword evidence="1" id="KW-0732">Signal</keyword>
<evidence type="ECO:0000256" key="1">
    <source>
        <dbReference type="SAM" id="SignalP"/>
    </source>
</evidence>
<organism evidence="3 4">
    <name type="scientific">Rhynchospora pubera</name>
    <dbReference type="NCBI Taxonomy" id="906938"/>
    <lineage>
        <taxon>Eukaryota</taxon>
        <taxon>Viridiplantae</taxon>
        <taxon>Streptophyta</taxon>
        <taxon>Embryophyta</taxon>
        <taxon>Tracheophyta</taxon>
        <taxon>Spermatophyta</taxon>
        <taxon>Magnoliopsida</taxon>
        <taxon>Liliopsida</taxon>
        <taxon>Poales</taxon>
        <taxon>Cyperaceae</taxon>
        <taxon>Cyperoideae</taxon>
        <taxon>Rhynchosporeae</taxon>
        <taxon>Rhynchospora</taxon>
    </lineage>
</organism>
<protein>
    <submittedName>
        <fullName evidence="3">Glutelin</fullName>
    </submittedName>
</protein>
<dbReference type="SMART" id="SM00835">
    <property type="entry name" value="Cupin_1"/>
    <property type="match status" value="1"/>
</dbReference>
<dbReference type="InterPro" id="IPR050253">
    <property type="entry name" value="Seed_Storage-Functional"/>
</dbReference>
<gene>
    <name evidence="3" type="ORF">LUZ62_048534</name>
</gene>